<sequence length="162" mass="17268">MEVNSAVVLQLMAALRECAKHVHRGVADQPLDEVDVGILTLAGAEKGALKPSHAAAVLEVAFPSITRHVRALQDKALITIAPDTDDGRSYAITLSPAGEQALRAYRDNLVARFTPAVADWPAADLATLTAQVTRLAESMSAAQSTAATRRTPTSAIWWRDNS</sequence>
<dbReference type="RefSeq" id="WP_184811696.1">
    <property type="nucleotide sequence ID" value="NZ_JACHJQ010000004.1"/>
</dbReference>
<dbReference type="PANTHER" id="PTHR39515">
    <property type="entry name" value="CONSERVED PROTEIN"/>
    <property type="match status" value="1"/>
</dbReference>
<dbReference type="InterPro" id="IPR036388">
    <property type="entry name" value="WH-like_DNA-bd_sf"/>
</dbReference>
<dbReference type="Proteomes" id="UP000520767">
    <property type="component" value="Unassembled WGS sequence"/>
</dbReference>
<evidence type="ECO:0000313" key="2">
    <source>
        <dbReference type="EMBL" id="MBB4907505.1"/>
    </source>
</evidence>
<dbReference type="SMART" id="SM00347">
    <property type="entry name" value="HTH_MARR"/>
    <property type="match status" value="1"/>
</dbReference>
<dbReference type="InterPro" id="IPR052526">
    <property type="entry name" value="HTH-type_Bedaq_tolerance"/>
</dbReference>
<accession>A0A7W7Q5K7</accession>
<keyword evidence="3" id="KW-1185">Reference proteome</keyword>
<dbReference type="Gene3D" id="1.10.10.10">
    <property type="entry name" value="Winged helix-like DNA-binding domain superfamily/Winged helix DNA-binding domain"/>
    <property type="match status" value="1"/>
</dbReference>
<dbReference type="PANTHER" id="PTHR39515:SF2">
    <property type="entry name" value="HTH-TYPE TRANSCRIPTIONAL REGULATOR RV0880"/>
    <property type="match status" value="1"/>
</dbReference>
<protein>
    <submittedName>
        <fullName evidence="2">DNA-binding MarR family transcriptional regulator</fullName>
    </submittedName>
</protein>
<feature type="domain" description="HTH marR-type" evidence="1">
    <location>
        <begin position="24"/>
        <end position="125"/>
    </location>
</feature>
<reference evidence="2 3" key="1">
    <citation type="submission" date="2020-08" db="EMBL/GenBank/DDBJ databases">
        <title>Genomic Encyclopedia of Type Strains, Phase III (KMG-III): the genomes of soil and plant-associated and newly described type strains.</title>
        <authorList>
            <person name="Whitman W."/>
        </authorList>
    </citation>
    <scope>NUCLEOTIDE SEQUENCE [LARGE SCALE GENOMIC DNA]</scope>
    <source>
        <strain evidence="2 3">CECT 8960</strain>
    </source>
</reference>
<name>A0A7W7Q5K7_9PSEU</name>
<dbReference type="GO" id="GO:0003700">
    <property type="term" value="F:DNA-binding transcription factor activity"/>
    <property type="evidence" value="ECO:0007669"/>
    <property type="project" value="InterPro"/>
</dbReference>
<dbReference type="AlphaFoldDB" id="A0A7W7Q5K7"/>
<evidence type="ECO:0000313" key="3">
    <source>
        <dbReference type="Proteomes" id="UP000520767"/>
    </source>
</evidence>
<dbReference type="SUPFAM" id="SSF46785">
    <property type="entry name" value="Winged helix' DNA-binding domain"/>
    <property type="match status" value="1"/>
</dbReference>
<dbReference type="InterPro" id="IPR036390">
    <property type="entry name" value="WH_DNA-bd_sf"/>
</dbReference>
<dbReference type="InterPro" id="IPR000835">
    <property type="entry name" value="HTH_MarR-typ"/>
</dbReference>
<evidence type="ECO:0000259" key="1">
    <source>
        <dbReference type="SMART" id="SM00347"/>
    </source>
</evidence>
<dbReference type="GO" id="GO:0003677">
    <property type="term" value="F:DNA binding"/>
    <property type="evidence" value="ECO:0007669"/>
    <property type="project" value="UniProtKB-KW"/>
</dbReference>
<gene>
    <name evidence="2" type="ORF">FHR82_003747</name>
</gene>
<dbReference type="EMBL" id="JACHJQ010000004">
    <property type="protein sequence ID" value="MBB4907505.1"/>
    <property type="molecule type" value="Genomic_DNA"/>
</dbReference>
<keyword evidence="2" id="KW-0238">DNA-binding</keyword>
<comment type="caution">
    <text evidence="2">The sequence shown here is derived from an EMBL/GenBank/DDBJ whole genome shotgun (WGS) entry which is preliminary data.</text>
</comment>
<organism evidence="2 3">
    <name type="scientific">Actinophytocola algeriensis</name>
    <dbReference type="NCBI Taxonomy" id="1768010"/>
    <lineage>
        <taxon>Bacteria</taxon>
        <taxon>Bacillati</taxon>
        <taxon>Actinomycetota</taxon>
        <taxon>Actinomycetes</taxon>
        <taxon>Pseudonocardiales</taxon>
        <taxon>Pseudonocardiaceae</taxon>
    </lineage>
</organism>
<proteinExistence type="predicted"/>